<proteinExistence type="predicted"/>
<reference evidence="1 2" key="1">
    <citation type="submission" date="2021-06" db="EMBL/GenBank/DDBJ databases">
        <authorList>
            <person name="Kallberg Y."/>
            <person name="Tangrot J."/>
            <person name="Rosling A."/>
        </authorList>
    </citation>
    <scope>NUCLEOTIDE SEQUENCE [LARGE SCALE GENOMIC DNA]</scope>
    <source>
        <strain evidence="1 2">120-4 pot B 10/14</strain>
    </source>
</reference>
<protein>
    <submittedName>
        <fullName evidence="1">15844_t:CDS:1</fullName>
    </submittedName>
</protein>
<organism evidence="1 2">
    <name type="scientific">Gigaspora margarita</name>
    <dbReference type="NCBI Taxonomy" id="4874"/>
    <lineage>
        <taxon>Eukaryota</taxon>
        <taxon>Fungi</taxon>
        <taxon>Fungi incertae sedis</taxon>
        <taxon>Mucoromycota</taxon>
        <taxon>Glomeromycotina</taxon>
        <taxon>Glomeromycetes</taxon>
        <taxon>Diversisporales</taxon>
        <taxon>Gigasporaceae</taxon>
        <taxon>Gigaspora</taxon>
    </lineage>
</organism>
<evidence type="ECO:0000313" key="1">
    <source>
        <dbReference type="EMBL" id="CAG8842902.1"/>
    </source>
</evidence>
<evidence type="ECO:0000313" key="2">
    <source>
        <dbReference type="Proteomes" id="UP000789901"/>
    </source>
</evidence>
<keyword evidence="2" id="KW-1185">Reference proteome</keyword>
<name>A0ABN7WXW1_GIGMA</name>
<gene>
    <name evidence="1" type="ORF">GMARGA_LOCUS36241</name>
</gene>
<accession>A0ABN7WXW1</accession>
<dbReference type="Proteomes" id="UP000789901">
    <property type="component" value="Unassembled WGS sequence"/>
</dbReference>
<sequence length="96" mass="10797">ETFNNIASNCQELQKLGICHHNAPGRLFEHLVPILKSCQLLKFIKIIHVSNGKSTITRSTDNILEVTKSNLPNLSWSCHVALCFSEEAFLSFVEQT</sequence>
<comment type="caution">
    <text evidence="1">The sequence shown here is derived from an EMBL/GenBank/DDBJ whole genome shotgun (WGS) entry which is preliminary data.</text>
</comment>
<dbReference type="EMBL" id="CAJVQB010070652">
    <property type="protein sequence ID" value="CAG8842902.1"/>
    <property type="molecule type" value="Genomic_DNA"/>
</dbReference>
<feature type="non-terminal residue" evidence="1">
    <location>
        <position position="1"/>
    </location>
</feature>